<keyword evidence="4" id="KW-0132">Cell division</keyword>
<dbReference type="AlphaFoldDB" id="A0A8J2YUH3"/>
<dbReference type="InterPro" id="IPR036192">
    <property type="entry name" value="Cell_div_ZapA-like_sf"/>
</dbReference>
<evidence type="ECO:0000256" key="6">
    <source>
        <dbReference type="ARBA" id="ARBA00023306"/>
    </source>
</evidence>
<accession>A0A8J2YUH3</accession>
<evidence type="ECO:0000256" key="9">
    <source>
        <dbReference type="ARBA" id="ARBA00033158"/>
    </source>
</evidence>
<evidence type="ECO:0000256" key="5">
    <source>
        <dbReference type="ARBA" id="ARBA00023210"/>
    </source>
</evidence>
<dbReference type="GO" id="GO:0000917">
    <property type="term" value="P:division septum assembly"/>
    <property type="evidence" value="ECO:0007669"/>
    <property type="project" value="UniProtKB-KW"/>
</dbReference>
<organism evidence="10 11">
    <name type="scientific">Aliidongia dinghuensis</name>
    <dbReference type="NCBI Taxonomy" id="1867774"/>
    <lineage>
        <taxon>Bacteria</taxon>
        <taxon>Pseudomonadati</taxon>
        <taxon>Pseudomonadota</taxon>
        <taxon>Alphaproteobacteria</taxon>
        <taxon>Rhodospirillales</taxon>
        <taxon>Dongiaceae</taxon>
        <taxon>Aliidongia</taxon>
    </lineage>
</organism>
<dbReference type="GO" id="GO:0030428">
    <property type="term" value="C:cell septum"/>
    <property type="evidence" value="ECO:0007669"/>
    <property type="project" value="TreeGrafter"/>
</dbReference>
<gene>
    <name evidence="10" type="ORF">GCM10011611_23170</name>
</gene>
<proteinExistence type="predicted"/>
<evidence type="ECO:0000313" key="11">
    <source>
        <dbReference type="Proteomes" id="UP000646365"/>
    </source>
</evidence>
<comment type="subcellular location">
    <subcellularLocation>
        <location evidence="1">Cytoplasm</location>
    </subcellularLocation>
</comment>
<dbReference type="PANTHER" id="PTHR34981:SF1">
    <property type="entry name" value="CELL DIVISION PROTEIN ZAPA"/>
    <property type="match status" value="1"/>
</dbReference>
<keyword evidence="11" id="KW-1185">Reference proteome</keyword>
<sequence>MGSVQVTVNGRNYSVACDNGQEAHVARLGAYLDQKVGQLVKAVGQVGDARLLVMASLMITDELVDTDQALSQLKNAVAQSSQGTGGLATEPFAAAAPKVPPAPDPREAELADALDTLAGRIEAIAAALEQDYL</sequence>
<name>A0A8J2YUH3_9PROT</name>
<keyword evidence="5" id="KW-0717">Septation</keyword>
<dbReference type="Proteomes" id="UP000646365">
    <property type="component" value="Unassembled WGS sequence"/>
</dbReference>
<keyword evidence="3" id="KW-0963">Cytoplasm</keyword>
<reference evidence="10" key="2">
    <citation type="submission" date="2020-09" db="EMBL/GenBank/DDBJ databases">
        <authorList>
            <person name="Sun Q."/>
            <person name="Zhou Y."/>
        </authorList>
    </citation>
    <scope>NUCLEOTIDE SEQUENCE</scope>
    <source>
        <strain evidence="10">CGMCC 1.15725</strain>
    </source>
</reference>
<comment type="function">
    <text evidence="7">Activator of cell division through the inhibition of FtsZ GTPase activity, therefore promoting FtsZ assembly into bundles of protofilaments necessary for the formation of the division Z ring. It is recruited early at mid-cell but it is not essential for cell division.</text>
</comment>
<dbReference type="GO" id="GO:0043093">
    <property type="term" value="P:FtsZ-dependent cytokinesis"/>
    <property type="evidence" value="ECO:0007669"/>
    <property type="project" value="TreeGrafter"/>
</dbReference>
<dbReference type="GO" id="GO:0032153">
    <property type="term" value="C:cell division site"/>
    <property type="evidence" value="ECO:0007669"/>
    <property type="project" value="TreeGrafter"/>
</dbReference>
<dbReference type="GO" id="GO:0000921">
    <property type="term" value="P:septin ring assembly"/>
    <property type="evidence" value="ECO:0007669"/>
    <property type="project" value="TreeGrafter"/>
</dbReference>
<evidence type="ECO:0000256" key="1">
    <source>
        <dbReference type="ARBA" id="ARBA00004496"/>
    </source>
</evidence>
<evidence type="ECO:0000256" key="3">
    <source>
        <dbReference type="ARBA" id="ARBA00022490"/>
    </source>
</evidence>
<evidence type="ECO:0000256" key="4">
    <source>
        <dbReference type="ARBA" id="ARBA00022618"/>
    </source>
</evidence>
<dbReference type="GO" id="GO:0005829">
    <property type="term" value="C:cytosol"/>
    <property type="evidence" value="ECO:0007669"/>
    <property type="project" value="TreeGrafter"/>
</dbReference>
<keyword evidence="6" id="KW-0131">Cell cycle</keyword>
<reference evidence="10" key="1">
    <citation type="journal article" date="2014" name="Int. J. Syst. Evol. Microbiol.">
        <title>Complete genome sequence of Corynebacterium casei LMG S-19264T (=DSM 44701T), isolated from a smear-ripened cheese.</title>
        <authorList>
            <consortium name="US DOE Joint Genome Institute (JGI-PGF)"/>
            <person name="Walter F."/>
            <person name="Albersmeier A."/>
            <person name="Kalinowski J."/>
            <person name="Ruckert C."/>
        </authorList>
    </citation>
    <scope>NUCLEOTIDE SEQUENCE</scope>
    <source>
        <strain evidence="10">CGMCC 1.15725</strain>
    </source>
</reference>
<dbReference type="InterPro" id="IPR007838">
    <property type="entry name" value="Cell_div_ZapA-like"/>
</dbReference>
<dbReference type="PANTHER" id="PTHR34981">
    <property type="entry name" value="CELL DIVISION PROTEIN ZAPA"/>
    <property type="match status" value="1"/>
</dbReference>
<evidence type="ECO:0000256" key="7">
    <source>
        <dbReference type="ARBA" id="ARBA00024910"/>
    </source>
</evidence>
<dbReference type="Pfam" id="PF05164">
    <property type="entry name" value="ZapA"/>
    <property type="match status" value="1"/>
</dbReference>
<dbReference type="Gene3D" id="3.30.160.880">
    <property type="entry name" value="Cell division protein ZapA protomer, N-terminal domain"/>
    <property type="match status" value="1"/>
</dbReference>
<dbReference type="SUPFAM" id="SSF102829">
    <property type="entry name" value="Cell division protein ZapA-like"/>
    <property type="match status" value="1"/>
</dbReference>
<dbReference type="EMBL" id="BMJQ01000005">
    <property type="protein sequence ID" value="GGF16759.1"/>
    <property type="molecule type" value="Genomic_DNA"/>
</dbReference>
<evidence type="ECO:0000256" key="8">
    <source>
        <dbReference type="ARBA" id="ARBA00026068"/>
    </source>
</evidence>
<evidence type="ECO:0000313" key="10">
    <source>
        <dbReference type="EMBL" id="GGF16759.1"/>
    </source>
</evidence>
<protein>
    <recommendedName>
        <fullName evidence="2">Cell division protein ZapA</fullName>
    </recommendedName>
    <alternativeName>
        <fullName evidence="9">Z ring-associated protein ZapA</fullName>
    </alternativeName>
</protein>
<evidence type="ECO:0000256" key="2">
    <source>
        <dbReference type="ARBA" id="ARBA00015195"/>
    </source>
</evidence>
<dbReference type="InterPro" id="IPR042233">
    <property type="entry name" value="Cell_div_ZapA_N"/>
</dbReference>
<comment type="subunit">
    <text evidence="8">Homodimer. Interacts with FtsZ.</text>
</comment>
<comment type="caution">
    <text evidence="10">The sequence shown here is derived from an EMBL/GenBank/DDBJ whole genome shotgun (WGS) entry which is preliminary data.</text>
</comment>